<proteinExistence type="predicted"/>
<evidence type="ECO:0000256" key="1">
    <source>
        <dbReference type="ARBA" id="ARBA00022737"/>
    </source>
</evidence>
<gene>
    <name evidence="4" type="ORF">NTEN_LOCUS4746</name>
    <name evidence="5" type="ORF">NTEN_LOCUS4752</name>
</gene>
<dbReference type="Gene3D" id="3.30.1370.10">
    <property type="entry name" value="K Homology domain, type 1"/>
    <property type="match status" value="1"/>
</dbReference>
<accession>A0A6H5G8F7</accession>
<dbReference type="Proteomes" id="UP000479000">
    <property type="component" value="Unassembled WGS sequence"/>
</dbReference>
<organism evidence="5 6">
    <name type="scientific">Nesidiocoris tenuis</name>
    <dbReference type="NCBI Taxonomy" id="355587"/>
    <lineage>
        <taxon>Eukaryota</taxon>
        <taxon>Metazoa</taxon>
        <taxon>Ecdysozoa</taxon>
        <taxon>Arthropoda</taxon>
        <taxon>Hexapoda</taxon>
        <taxon>Insecta</taxon>
        <taxon>Pterygota</taxon>
        <taxon>Neoptera</taxon>
        <taxon>Paraneoptera</taxon>
        <taxon>Hemiptera</taxon>
        <taxon>Heteroptera</taxon>
        <taxon>Panheteroptera</taxon>
        <taxon>Cimicomorpha</taxon>
        <taxon>Miridae</taxon>
        <taxon>Dicyphina</taxon>
        <taxon>Nesidiocoris</taxon>
    </lineage>
</organism>
<reference evidence="5 6" key="1">
    <citation type="submission" date="2020-02" db="EMBL/GenBank/DDBJ databases">
        <authorList>
            <person name="Ferguson B K."/>
        </authorList>
    </citation>
    <scope>NUCLEOTIDE SEQUENCE [LARGE SCALE GENOMIC DNA]</scope>
</reference>
<dbReference type="GO" id="GO:0003723">
    <property type="term" value="F:RNA binding"/>
    <property type="evidence" value="ECO:0007669"/>
    <property type="project" value="UniProtKB-UniRule"/>
</dbReference>
<dbReference type="PANTHER" id="PTHR10288">
    <property type="entry name" value="KH DOMAIN CONTAINING RNA BINDING PROTEIN"/>
    <property type="match status" value="1"/>
</dbReference>
<dbReference type="AlphaFoldDB" id="A0A6H5G8F7"/>
<evidence type="ECO:0000313" key="4">
    <source>
        <dbReference type="EMBL" id="CAA9998463.1"/>
    </source>
</evidence>
<dbReference type="SMART" id="SM00322">
    <property type="entry name" value="KH"/>
    <property type="match status" value="1"/>
</dbReference>
<feature type="domain" description="K Homology" evidence="3">
    <location>
        <begin position="28"/>
        <end position="100"/>
    </location>
</feature>
<dbReference type="PROSITE" id="PS50084">
    <property type="entry name" value="KH_TYPE_1"/>
    <property type="match status" value="1"/>
</dbReference>
<keyword evidence="1" id="KW-0677">Repeat</keyword>
<protein>
    <recommendedName>
        <fullName evidence="3">K Homology domain-containing protein</fullName>
    </recommendedName>
</protein>
<dbReference type="GO" id="GO:0010468">
    <property type="term" value="P:regulation of gene expression"/>
    <property type="evidence" value="ECO:0007669"/>
    <property type="project" value="UniProtKB-ARBA"/>
</dbReference>
<dbReference type="SUPFAM" id="SSF54791">
    <property type="entry name" value="Eukaryotic type KH-domain (KH-domain type I)"/>
    <property type="match status" value="1"/>
</dbReference>
<dbReference type="InterPro" id="IPR004088">
    <property type="entry name" value="KH_dom_type_1"/>
</dbReference>
<dbReference type="Pfam" id="PF00013">
    <property type="entry name" value="KH_1"/>
    <property type="match status" value="1"/>
</dbReference>
<name>A0A6H5G8F7_9HEMI</name>
<dbReference type="EMBL" id="CADCXU010007093">
    <property type="protein sequence ID" value="CAA9998469.1"/>
    <property type="molecule type" value="Genomic_DNA"/>
</dbReference>
<keyword evidence="2" id="KW-0694">RNA-binding</keyword>
<dbReference type="InterPro" id="IPR004087">
    <property type="entry name" value="KH_dom"/>
</dbReference>
<evidence type="ECO:0000259" key="3">
    <source>
        <dbReference type="SMART" id="SM00322"/>
    </source>
</evidence>
<dbReference type="InterPro" id="IPR036612">
    <property type="entry name" value="KH_dom_type_1_sf"/>
</dbReference>
<dbReference type="EMBL" id="CADCXU010007092">
    <property type="protein sequence ID" value="CAA9998463.1"/>
    <property type="molecule type" value="Genomic_DNA"/>
</dbReference>
<dbReference type="OrthoDB" id="5204190at2759"/>
<feature type="non-terminal residue" evidence="5">
    <location>
        <position position="104"/>
    </location>
</feature>
<evidence type="ECO:0000256" key="2">
    <source>
        <dbReference type="PROSITE-ProRule" id="PRU00117"/>
    </source>
</evidence>
<evidence type="ECO:0000313" key="5">
    <source>
        <dbReference type="EMBL" id="CAA9998469.1"/>
    </source>
</evidence>
<keyword evidence="6" id="KW-1185">Reference proteome</keyword>
<sequence>MQGKEEEPEEAMGEIKVTNLLQSPILHLGHLRDIMVPGRKVGLVIGRGGETINRLMHETGARMWVDQQSRTQDAEFKRLNIKGTAQQVEDALKLVNEIIGETAP</sequence>
<evidence type="ECO:0000313" key="6">
    <source>
        <dbReference type="Proteomes" id="UP000479000"/>
    </source>
</evidence>